<dbReference type="PANTHER" id="PTHR43434:SF1">
    <property type="entry name" value="PHOSPHOGLYCOLATE PHOSPHATASE"/>
    <property type="match status" value="1"/>
</dbReference>
<evidence type="ECO:0000313" key="1">
    <source>
        <dbReference type="EMBL" id="PSK96200.1"/>
    </source>
</evidence>
<dbReference type="GO" id="GO:0006281">
    <property type="term" value="P:DNA repair"/>
    <property type="evidence" value="ECO:0007669"/>
    <property type="project" value="TreeGrafter"/>
</dbReference>
<dbReference type="EMBL" id="PYGA01000012">
    <property type="protein sequence ID" value="PSK96200.1"/>
    <property type="molecule type" value="Genomic_DNA"/>
</dbReference>
<dbReference type="SFLD" id="SFLDS00003">
    <property type="entry name" value="Haloacid_Dehalogenase"/>
    <property type="match status" value="1"/>
</dbReference>
<accession>A0A2P8DG66</accession>
<dbReference type="SUPFAM" id="SSF56784">
    <property type="entry name" value="HAD-like"/>
    <property type="match status" value="1"/>
</dbReference>
<proteinExistence type="predicted"/>
<dbReference type="Proteomes" id="UP000240542">
    <property type="component" value="Unassembled WGS sequence"/>
</dbReference>
<dbReference type="InterPro" id="IPR050155">
    <property type="entry name" value="HAD-like_hydrolase_sf"/>
</dbReference>
<organism evidence="1 2">
    <name type="scientific">Murinocardiopsis flavida</name>
    <dbReference type="NCBI Taxonomy" id="645275"/>
    <lineage>
        <taxon>Bacteria</taxon>
        <taxon>Bacillati</taxon>
        <taxon>Actinomycetota</taxon>
        <taxon>Actinomycetes</taxon>
        <taxon>Streptosporangiales</taxon>
        <taxon>Nocardiopsidaceae</taxon>
        <taxon>Murinocardiopsis</taxon>
    </lineage>
</organism>
<dbReference type="OrthoDB" id="9781769at2"/>
<dbReference type="InterPro" id="IPR023198">
    <property type="entry name" value="PGP-like_dom2"/>
</dbReference>
<keyword evidence="2" id="KW-1185">Reference proteome</keyword>
<dbReference type="Gene3D" id="1.10.150.240">
    <property type="entry name" value="Putative phosphatase, domain 2"/>
    <property type="match status" value="1"/>
</dbReference>
<dbReference type="InterPro" id="IPR023214">
    <property type="entry name" value="HAD_sf"/>
</dbReference>
<keyword evidence="1" id="KW-0378">Hydrolase</keyword>
<dbReference type="Pfam" id="PF12710">
    <property type="entry name" value="HAD"/>
    <property type="match status" value="1"/>
</dbReference>
<dbReference type="InterPro" id="IPR036412">
    <property type="entry name" value="HAD-like_sf"/>
</dbReference>
<dbReference type="PANTHER" id="PTHR43434">
    <property type="entry name" value="PHOSPHOGLYCOLATE PHOSPHATASE"/>
    <property type="match status" value="1"/>
</dbReference>
<evidence type="ECO:0000313" key="2">
    <source>
        <dbReference type="Proteomes" id="UP000240542"/>
    </source>
</evidence>
<dbReference type="Gene3D" id="3.40.50.1000">
    <property type="entry name" value="HAD superfamily/HAD-like"/>
    <property type="match status" value="1"/>
</dbReference>
<name>A0A2P8DG66_9ACTN</name>
<dbReference type="RefSeq" id="WP_106584170.1">
    <property type="nucleotide sequence ID" value="NZ_PYGA01000012.1"/>
</dbReference>
<gene>
    <name evidence="1" type="ORF">CLV63_11282</name>
</gene>
<protein>
    <submittedName>
        <fullName evidence="1">Phosphoglycolate phosphatase-like HAD superfamily hydrolase</fullName>
    </submittedName>
</protein>
<dbReference type="SFLD" id="SFLDG01129">
    <property type="entry name" value="C1.5:_HAD__Beta-PGM__Phosphata"/>
    <property type="match status" value="1"/>
</dbReference>
<comment type="caution">
    <text evidence="1">The sequence shown here is derived from an EMBL/GenBank/DDBJ whole genome shotgun (WGS) entry which is preliminary data.</text>
</comment>
<reference evidence="1 2" key="1">
    <citation type="submission" date="2018-03" db="EMBL/GenBank/DDBJ databases">
        <title>Genomic Encyclopedia of Archaeal and Bacterial Type Strains, Phase II (KMG-II): from individual species to whole genera.</title>
        <authorList>
            <person name="Goeker M."/>
        </authorList>
    </citation>
    <scope>NUCLEOTIDE SEQUENCE [LARGE SCALE GENOMIC DNA]</scope>
    <source>
        <strain evidence="1 2">DSM 45312</strain>
    </source>
</reference>
<dbReference type="AlphaFoldDB" id="A0A2P8DG66"/>
<dbReference type="GO" id="GO:0005829">
    <property type="term" value="C:cytosol"/>
    <property type="evidence" value="ECO:0007669"/>
    <property type="project" value="TreeGrafter"/>
</dbReference>
<sequence>MLDRLLLLWDVDHTLIDIRGVGSLVFGEAFQEATGRPMSAGMATAHGHTEPVLLEKTLDLNGIGDRDEDLFRRFADAQAASYRAHLVDLTQRGRVLPGVETALRTLRAHPGVVQTVLTGNTRASAKIKVGAFGLDRYLDLEIGAYGDDDAHRPTLVDIARQRAGRCHGAVFDTTATILIGDTPKDVEAAHSAGVRVIAIASGSSTSAELARAGADRVVTTLDGVDAPHLVTELLAGLSRNLTSGEQQ</sequence>
<dbReference type="GO" id="GO:0008967">
    <property type="term" value="F:phosphoglycolate phosphatase activity"/>
    <property type="evidence" value="ECO:0007669"/>
    <property type="project" value="TreeGrafter"/>
</dbReference>